<sequence>MNTLQRLATVSRLAGARQMSSSKMTPELAKIRAKQEFFQLADGNCVHEKTTTDRVLFLTTSALIVVGMGMTLKFYYDFAFPKKA</sequence>
<keyword evidence="8" id="KW-1185">Reference proteome</keyword>
<dbReference type="InterPro" id="IPR003177">
    <property type="entry name" value="Cytc_oxidase_su7a_met"/>
</dbReference>
<accession>A0A8J2W9B0</accession>
<feature type="transmembrane region" description="Helical" evidence="6">
    <location>
        <begin position="55"/>
        <end position="76"/>
    </location>
</feature>
<dbReference type="GO" id="GO:0097250">
    <property type="term" value="P:mitochondrial respirasome assembly"/>
    <property type="evidence" value="ECO:0007669"/>
    <property type="project" value="TreeGrafter"/>
</dbReference>
<dbReference type="Proteomes" id="UP000789390">
    <property type="component" value="Unassembled WGS sequence"/>
</dbReference>
<evidence type="ECO:0000313" key="8">
    <source>
        <dbReference type="Proteomes" id="UP000789390"/>
    </source>
</evidence>
<dbReference type="InterPro" id="IPR036539">
    <property type="entry name" value="Cyt_c_oxidase_su7a_sf"/>
</dbReference>
<reference evidence="7" key="1">
    <citation type="submission" date="2021-11" db="EMBL/GenBank/DDBJ databases">
        <authorList>
            <person name="Schell T."/>
        </authorList>
    </citation>
    <scope>NUCLEOTIDE SEQUENCE</scope>
    <source>
        <strain evidence="7">M5</strain>
    </source>
</reference>
<keyword evidence="6" id="KW-1133">Transmembrane helix</keyword>
<dbReference type="GO" id="GO:0045277">
    <property type="term" value="C:respiratory chain complex IV"/>
    <property type="evidence" value="ECO:0007669"/>
    <property type="project" value="InterPro"/>
</dbReference>
<dbReference type="Gene3D" id="4.10.91.10">
    <property type="entry name" value="Cytochrome c oxidase, subunit VIIa"/>
    <property type="match status" value="1"/>
</dbReference>
<evidence type="ECO:0000256" key="6">
    <source>
        <dbReference type="SAM" id="Phobius"/>
    </source>
</evidence>
<evidence type="ECO:0000313" key="7">
    <source>
        <dbReference type="EMBL" id="CAH0109713.1"/>
    </source>
</evidence>
<comment type="caution">
    <text evidence="7">The sequence shown here is derived from an EMBL/GenBank/DDBJ whole genome shotgun (WGS) entry which is preliminary data.</text>
</comment>
<evidence type="ECO:0000256" key="1">
    <source>
        <dbReference type="ARBA" id="ARBA00004273"/>
    </source>
</evidence>
<evidence type="ECO:0000256" key="5">
    <source>
        <dbReference type="ARBA" id="ARBA00023136"/>
    </source>
</evidence>
<dbReference type="SUPFAM" id="SSF81419">
    <property type="entry name" value="Mitochondrial cytochrome c oxidase subunit VIIa"/>
    <property type="match status" value="1"/>
</dbReference>
<comment type="similarity">
    <text evidence="2">Belongs to the cytochrome c oxidase VIIa family.</text>
</comment>
<dbReference type="OrthoDB" id="5966508at2759"/>
<protein>
    <submittedName>
        <fullName evidence="7">Uncharacterized protein</fullName>
    </submittedName>
</protein>
<keyword evidence="5 6" id="KW-0472">Membrane</keyword>
<evidence type="ECO:0000256" key="3">
    <source>
        <dbReference type="ARBA" id="ARBA00022792"/>
    </source>
</evidence>
<keyword evidence="6" id="KW-0812">Transmembrane</keyword>
<dbReference type="AlphaFoldDB" id="A0A8J2W9B0"/>
<dbReference type="GO" id="GO:0002082">
    <property type="term" value="P:regulation of oxidative phosphorylation"/>
    <property type="evidence" value="ECO:0007669"/>
    <property type="project" value="TreeGrafter"/>
</dbReference>
<keyword evidence="3" id="KW-0999">Mitochondrion inner membrane</keyword>
<proteinExistence type="inferred from homology"/>
<organism evidence="7 8">
    <name type="scientific">Daphnia galeata</name>
    <dbReference type="NCBI Taxonomy" id="27404"/>
    <lineage>
        <taxon>Eukaryota</taxon>
        <taxon>Metazoa</taxon>
        <taxon>Ecdysozoa</taxon>
        <taxon>Arthropoda</taxon>
        <taxon>Crustacea</taxon>
        <taxon>Branchiopoda</taxon>
        <taxon>Diplostraca</taxon>
        <taxon>Cladocera</taxon>
        <taxon>Anomopoda</taxon>
        <taxon>Daphniidae</taxon>
        <taxon>Daphnia</taxon>
    </lineage>
</organism>
<dbReference type="PANTHER" id="PTHR10510">
    <property type="entry name" value="CYTOCHROME C OXIDASE POLYPEPTIDE 7A"/>
    <property type="match status" value="1"/>
</dbReference>
<gene>
    <name evidence="7" type="ORF">DGAL_LOCUS13197</name>
</gene>
<dbReference type="PANTHER" id="PTHR10510:SF11">
    <property type="entry name" value="CYTOCHROME C OXIDASE SUBUNIT 7A, MITOCHONDRIAL"/>
    <property type="match status" value="1"/>
</dbReference>
<keyword evidence="4" id="KW-0496">Mitochondrion</keyword>
<dbReference type="EMBL" id="CAKKLH010000294">
    <property type="protein sequence ID" value="CAH0109713.1"/>
    <property type="molecule type" value="Genomic_DNA"/>
</dbReference>
<evidence type="ECO:0000256" key="4">
    <source>
        <dbReference type="ARBA" id="ARBA00023128"/>
    </source>
</evidence>
<dbReference type="GO" id="GO:0005743">
    <property type="term" value="C:mitochondrial inner membrane"/>
    <property type="evidence" value="ECO:0007669"/>
    <property type="project" value="UniProtKB-SubCell"/>
</dbReference>
<comment type="subcellular location">
    <subcellularLocation>
        <location evidence="1">Mitochondrion inner membrane</location>
    </subcellularLocation>
</comment>
<name>A0A8J2W9B0_9CRUS</name>
<dbReference type="GO" id="GO:0006123">
    <property type="term" value="P:mitochondrial electron transport, cytochrome c to oxygen"/>
    <property type="evidence" value="ECO:0007669"/>
    <property type="project" value="InterPro"/>
</dbReference>
<evidence type="ECO:0000256" key="2">
    <source>
        <dbReference type="ARBA" id="ARBA00009331"/>
    </source>
</evidence>